<evidence type="ECO:0000313" key="2">
    <source>
        <dbReference type="EMBL" id="MDR6269409.1"/>
    </source>
</evidence>
<evidence type="ECO:0000313" key="3">
    <source>
        <dbReference type="Proteomes" id="UP001185069"/>
    </source>
</evidence>
<gene>
    <name evidence="2" type="ORF">JOE69_001647</name>
</gene>
<organism evidence="2 3">
    <name type="scientific">Arthrobacter russicus</name>
    <dbReference type="NCBI Taxonomy" id="172040"/>
    <lineage>
        <taxon>Bacteria</taxon>
        <taxon>Bacillati</taxon>
        <taxon>Actinomycetota</taxon>
        <taxon>Actinomycetes</taxon>
        <taxon>Micrococcales</taxon>
        <taxon>Micrococcaceae</taxon>
        <taxon>Arthrobacter</taxon>
    </lineage>
</organism>
<reference evidence="2 3" key="1">
    <citation type="submission" date="2023-07" db="EMBL/GenBank/DDBJ databases">
        <title>Sequencing the genomes of 1000 actinobacteria strains.</title>
        <authorList>
            <person name="Klenk H.-P."/>
        </authorList>
    </citation>
    <scope>NUCLEOTIDE SEQUENCE [LARGE SCALE GENOMIC DNA]</scope>
    <source>
        <strain evidence="2 3">DSM 14555</strain>
    </source>
</reference>
<dbReference type="EMBL" id="JAVDQF010000001">
    <property type="protein sequence ID" value="MDR6269409.1"/>
    <property type="molecule type" value="Genomic_DNA"/>
</dbReference>
<dbReference type="Pfam" id="PF09995">
    <property type="entry name" value="MPAB_Lcp_cat"/>
    <property type="match status" value="1"/>
</dbReference>
<evidence type="ECO:0000259" key="1">
    <source>
        <dbReference type="Pfam" id="PF09995"/>
    </source>
</evidence>
<proteinExistence type="predicted"/>
<accession>A0ABU1JAH6</accession>
<name>A0ABU1JAH6_9MICC</name>
<sequence>MANPFRRWSAELKQTFTGDPESRPEWVGRLADGDDAGYFPPSSAVWAVHGSTTTIVAGVRALLMQALHPGALAGVWDHSRFREDPLGRLAGTIRWIFTVTYGSTGAARAASAWVSRMHESVSGEFTDGHGVARSYSAADPELLRWVHIAFMDAFLSANQRYGRQVDGDAYVREWAQAGRLMGVAAPPESEAAMRTELREWHRRGELRADARVREVLAFIRNPPLPGSQLKGYRVIFSAAVDSLEPEFRELLGLRRSRFPRLTRAGVRVVLGIVRIGLGRVRPSEQAALRRIERLRTASR</sequence>
<dbReference type="PANTHER" id="PTHR36151">
    <property type="entry name" value="BLR2777 PROTEIN"/>
    <property type="match status" value="1"/>
</dbReference>
<feature type="domain" description="ER-bound oxygenase mpaB/mpaB'/Rubber oxygenase catalytic" evidence="1">
    <location>
        <begin position="46"/>
        <end position="269"/>
    </location>
</feature>
<dbReference type="PANTHER" id="PTHR36151:SF3">
    <property type="entry name" value="ER-BOUND OXYGENASE MPAB_MPAB'_RUBBER OXYGENASE CATALYTIC DOMAIN-CONTAINING PROTEIN"/>
    <property type="match status" value="1"/>
</dbReference>
<protein>
    <submittedName>
        <fullName evidence="2">Uncharacterized protein (DUF2236 family)</fullName>
    </submittedName>
</protein>
<keyword evidence="3" id="KW-1185">Reference proteome</keyword>
<dbReference type="InterPro" id="IPR018713">
    <property type="entry name" value="MPAB/Lcp_cat_dom"/>
</dbReference>
<dbReference type="RefSeq" id="WP_309797716.1">
    <property type="nucleotide sequence ID" value="NZ_BAAAHY010000005.1"/>
</dbReference>
<dbReference type="Proteomes" id="UP001185069">
    <property type="component" value="Unassembled WGS sequence"/>
</dbReference>
<comment type="caution">
    <text evidence="2">The sequence shown here is derived from an EMBL/GenBank/DDBJ whole genome shotgun (WGS) entry which is preliminary data.</text>
</comment>